<dbReference type="FunFam" id="1.25.40.10:FF:000343">
    <property type="entry name" value="Pentatricopeptide repeat-containing protein At3g58590"/>
    <property type="match status" value="1"/>
</dbReference>
<dbReference type="AlphaFoldDB" id="A0A6A6KNU1"/>
<feature type="transmembrane region" description="Helical" evidence="3">
    <location>
        <begin position="192"/>
        <end position="214"/>
    </location>
</feature>
<comment type="caution">
    <text evidence="4">The sequence shown here is derived from an EMBL/GenBank/DDBJ whole genome shotgun (WGS) entry which is preliminary data.</text>
</comment>
<dbReference type="GO" id="GO:0009451">
    <property type="term" value="P:RNA modification"/>
    <property type="evidence" value="ECO:0007669"/>
    <property type="project" value="InterPro"/>
</dbReference>
<dbReference type="PANTHER" id="PTHR47926">
    <property type="entry name" value="PENTATRICOPEPTIDE REPEAT-CONTAINING PROTEIN"/>
    <property type="match status" value="1"/>
</dbReference>
<keyword evidence="3" id="KW-0472">Membrane</keyword>
<dbReference type="InterPro" id="IPR046960">
    <property type="entry name" value="PPR_At4g14850-like_plant"/>
</dbReference>
<sequence length="343" mass="38644">MNYSAISCRQKIFEQMKPKREPIDLESKVFYYWSNCVAWYLLFEYWLAVHTDKVSGFATPNNNSRDSKWTCPHSGTLKCNIDAAVFDDQQSTGFGFVLRDENGLFAKLLCEFWQVSNASDISAYNGRSGSEDVTSLSVETLYLFNEMLYSLVRPNEVTLVALISACANLGALCLGAWAHAYILKNNLRLNRYVGTAFIGMYSKCGCIGLAYQLFDRLSQRDTSCYNSMIGGLAIHGYGHRALDLYEKMKREGLAPDHITFVVTMSSGQLTEAEEKMRNMKMKPNAILWRSLLGAARVHGNLEIGEVALKHLMELEPETSGNYVLLSNMYAGINKWEDVKKLGN</sequence>
<keyword evidence="5" id="KW-1185">Reference proteome</keyword>
<gene>
    <name evidence="4" type="ORF">GH714_003854</name>
</gene>
<feature type="repeat" description="PPR" evidence="2">
    <location>
        <begin position="221"/>
        <end position="255"/>
    </location>
</feature>
<dbReference type="InterPro" id="IPR046848">
    <property type="entry name" value="E_motif"/>
</dbReference>
<accession>A0A6A6KNU1</accession>
<name>A0A6A6KNU1_HEVBR</name>
<dbReference type="Proteomes" id="UP000467840">
    <property type="component" value="Chromosome 2"/>
</dbReference>
<dbReference type="EMBL" id="JAAGAX010000015">
    <property type="protein sequence ID" value="KAF2290174.1"/>
    <property type="molecule type" value="Genomic_DNA"/>
</dbReference>
<evidence type="ECO:0008006" key="6">
    <source>
        <dbReference type="Google" id="ProtNLM"/>
    </source>
</evidence>
<protein>
    <recommendedName>
        <fullName evidence="6">RNase H type-1 domain-containing protein</fullName>
    </recommendedName>
</protein>
<evidence type="ECO:0000313" key="4">
    <source>
        <dbReference type="EMBL" id="KAF2290174.1"/>
    </source>
</evidence>
<keyword evidence="3" id="KW-1133">Transmembrane helix</keyword>
<feature type="transmembrane region" description="Helical" evidence="3">
    <location>
        <begin position="157"/>
        <end position="180"/>
    </location>
</feature>
<evidence type="ECO:0000256" key="3">
    <source>
        <dbReference type="SAM" id="Phobius"/>
    </source>
</evidence>
<evidence type="ECO:0000313" key="5">
    <source>
        <dbReference type="Proteomes" id="UP000467840"/>
    </source>
</evidence>
<dbReference type="Gene3D" id="1.25.40.10">
    <property type="entry name" value="Tetratricopeptide repeat domain"/>
    <property type="match status" value="1"/>
</dbReference>
<feature type="transmembrane region" description="Helical" evidence="3">
    <location>
        <begin position="29"/>
        <end position="48"/>
    </location>
</feature>
<dbReference type="PANTHER" id="PTHR47926:SF450">
    <property type="entry name" value="DYW DOMAIN-CONTAINING PROTEIN"/>
    <property type="match status" value="1"/>
</dbReference>
<dbReference type="InterPro" id="IPR002885">
    <property type="entry name" value="PPR_rpt"/>
</dbReference>
<dbReference type="Pfam" id="PF20431">
    <property type="entry name" value="E_motif"/>
    <property type="match status" value="1"/>
</dbReference>
<keyword evidence="3" id="KW-0812">Transmembrane</keyword>
<dbReference type="NCBIfam" id="TIGR00756">
    <property type="entry name" value="PPR"/>
    <property type="match status" value="1"/>
</dbReference>
<dbReference type="InterPro" id="IPR011990">
    <property type="entry name" value="TPR-like_helical_dom_sf"/>
</dbReference>
<keyword evidence="1" id="KW-0677">Repeat</keyword>
<dbReference type="Pfam" id="PF01535">
    <property type="entry name" value="PPR"/>
    <property type="match status" value="1"/>
</dbReference>
<reference evidence="4 5" key="1">
    <citation type="journal article" date="2020" name="Mol. Plant">
        <title>The Chromosome-Based Rubber Tree Genome Provides New Insights into Spurge Genome Evolution and Rubber Biosynthesis.</title>
        <authorList>
            <person name="Liu J."/>
            <person name="Shi C."/>
            <person name="Shi C.C."/>
            <person name="Li W."/>
            <person name="Zhang Q.J."/>
            <person name="Zhang Y."/>
            <person name="Li K."/>
            <person name="Lu H.F."/>
            <person name="Shi C."/>
            <person name="Zhu S.T."/>
            <person name="Xiao Z.Y."/>
            <person name="Nan H."/>
            <person name="Yue Y."/>
            <person name="Zhu X.G."/>
            <person name="Wu Y."/>
            <person name="Hong X.N."/>
            <person name="Fan G.Y."/>
            <person name="Tong Y."/>
            <person name="Zhang D."/>
            <person name="Mao C.L."/>
            <person name="Liu Y.L."/>
            <person name="Hao S.J."/>
            <person name="Liu W.Q."/>
            <person name="Lv M.Q."/>
            <person name="Zhang H.B."/>
            <person name="Liu Y."/>
            <person name="Hu-Tang G.R."/>
            <person name="Wang J.P."/>
            <person name="Wang J.H."/>
            <person name="Sun Y.H."/>
            <person name="Ni S.B."/>
            <person name="Chen W.B."/>
            <person name="Zhang X.C."/>
            <person name="Jiao Y.N."/>
            <person name="Eichler E.E."/>
            <person name="Li G.H."/>
            <person name="Liu X."/>
            <person name="Gao L.Z."/>
        </authorList>
    </citation>
    <scope>NUCLEOTIDE SEQUENCE [LARGE SCALE GENOMIC DNA]</scope>
    <source>
        <strain evidence="5">cv. GT1</strain>
        <tissue evidence="4">Leaf</tissue>
    </source>
</reference>
<dbReference type="GO" id="GO:0003723">
    <property type="term" value="F:RNA binding"/>
    <property type="evidence" value="ECO:0007669"/>
    <property type="project" value="InterPro"/>
</dbReference>
<proteinExistence type="predicted"/>
<dbReference type="PROSITE" id="PS51375">
    <property type="entry name" value="PPR"/>
    <property type="match status" value="1"/>
</dbReference>
<evidence type="ECO:0000256" key="1">
    <source>
        <dbReference type="ARBA" id="ARBA00022737"/>
    </source>
</evidence>
<organism evidence="4 5">
    <name type="scientific">Hevea brasiliensis</name>
    <name type="common">Para rubber tree</name>
    <name type="synonym">Siphonia brasiliensis</name>
    <dbReference type="NCBI Taxonomy" id="3981"/>
    <lineage>
        <taxon>Eukaryota</taxon>
        <taxon>Viridiplantae</taxon>
        <taxon>Streptophyta</taxon>
        <taxon>Embryophyta</taxon>
        <taxon>Tracheophyta</taxon>
        <taxon>Spermatophyta</taxon>
        <taxon>Magnoliopsida</taxon>
        <taxon>eudicotyledons</taxon>
        <taxon>Gunneridae</taxon>
        <taxon>Pentapetalae</taxon>
        <taxon>rosids</taxon>
        <taxon>fabids</taxon>
        <taxon>Malpighiales</taxon>
        <taxon>Euphorbiaceae</taxon>
        <taxon>Crotonoideae</taxon>
        <taxon>Micrandreae</taxon>
        <taxon>Hevea</taxon>
    </lineage>
</organism>
<dbReference type="Pfam" id="PF13041">
    <property type="entry name" value="PPR_2"/>
    <property type="match status" value="1"/>
</dbReference>
<evidence type="ECO:0000256" key="2">
    <source>
        <dbReference type="PROSITE-ProRule" id="PRU00708"/>
    </source>
</evidence>